<dbReference type="GO" id="GO:0005886">
    <property type="term" value="C:plasma membrane"/>
    <property type="evidence" value="ECO:0007669"/>
    <property type="project" value="TreeGrafter"/>
</dbReference>
<dbReference type="PANTHER" id="PTHR23502">
    <property type="entry name" value="MAJOR FACILITATOR SUPERFAMILY"/>
    <property type="match status" value="1"/>
</dbReference>
<feature type="transmembrane region" description="Helical" evidence="6">
    <location>
        <begin position="489"/>
        <end position="511"/>
    </location>
</feature>
<evidence type="ECO:0000313" key="8">
    <source>
        <dbReference type="EMBL" id="EXU99895.1"/>
    </source>
</evidence>
<evidence type="ECO:0000256" key="5">
    <source>
        <dbReference type="SAM" id="MobiDB-lite"/>
    </source>
</evidence>
<dbReference type="InterPro" id="IPR020846">
    <property type="entry name" value="MFS_dom"/>
</dbReference>
<gene>
    <name evidence="8" type="ORF">X797_007024</name>
</gene>
<dbReference type="GO" id="GO:0022857">
    <property type="term" value="F:transmembrane transporter activity"/>
    <property type="evidence" value="ECO:0007669"/>
    <property type="project" value="InterPro"/>
</dbReference>
<feature type="transmembrane region" description="Helical" evidence="6">
    <location>
        <begin position="459"/>
        <end position="477"/>
    </location>
</feature>
<feature type="transmembrane region" description="Helical" evidence="6">
    <location>
        <begin position="110"/>
        <end position="127"/>
    </location>
</feature>
<feature type="transmembrane region" description="Helical" evidence="6">
    <location>
        <begin position="315"/>
        <end position="340"/>
    </location>
</feature>
<comment type="subcellular location">
    <subcellularLocation>
        <location evidence="1">Membrane</location>
        <topology evidence="1">Multi-pass membrane protein</topology>
    </subcellularLocation>
</comment>
<dbReference type="AlphaFoldDB" id="A0A014N2L6"/>
<evidence type="ECO:0000313" key="9">
    <source>
        <dbReference type="Proteomes" id="UP000030151"/>
    </source>
</evidence>
<dbReference type="InterPro" id="IPR036259">
    <property type="entry name" value="MFS_trans_sf"/>
</dbReference>
<dbReference type="Proteomes" id="UP000030151">
    <property type="component" value="Unassembled WGS sequence"/>
</dbReference>
<evidence type="ECO:0000256" key="1">
    <source>
        <dbReference type="ARBA" id="ARBA00004141"/>
    </source>
</evidence>
<dbReference type="PROSITE" id="PS50850">
    <property type="entry name" value="MFS"/>
    <property type="match status" value="1"/>
</dbReference>
<evidence type="ECO:0000256" key="3">
    <source>
        <dbReference type="ARBA" id="ARBA00022989"/>
    </source>
</evidence>
<evidence type="ECO:0000256" key="4">
    <source>
        <dbReference type="ARBA" id="ARBA00023136"/>
    </source>
</evidence>
<evidence type="ECO:0000256" key="2">
    <source>
        <dbReference type="ARBA" id="ARBA00022692"/>
    </source>
</evidence>
<dbReference type="HOGENOM" id="CLU_008455_13_3_1"/>
<name>A0A014N2L6_9HYPO</name>
<organism evidence="8 9">
    <name type="scientific">Metarhizium robertsii</name>
    <dbReference type="NCBI Taxonomy" id="568076"/>
    <lineage>
        <taxon>Eukaryota</taxon>
        <taxon>Fungi</taxon>
        <taxon>Dikarya</taxon>
        <taxon>Ascomycota</taxon>
        <taxon>Pezizomycotina</taxon>
        <taxon>Sordariomycetes</taxon>
        <taxon>Hypocreomycetidae</taxon>
        <taxon>Hypocreales</taxon>
        <taxon>Clavicipitaceae</taxon>
        <taxon>Metarhizium</taxon>
    </lineage>
</organism>
<dbReference type="Pfam" id="PF07690">
    <property type="entry name" value="MFS_1"/>
    <property type="match status" value="1"/>
</dbReference>
<feature type="transmembrane region" description="Helical" evidence="6">
    <location>
        <begin position="360"/>
        <end position="383"/>
    </location>
</feature>
<dbReference type="PANTHER" id="PTHR23502:SF50">
    <property type="entry name" value="TRANSPORTER, PUTATIVE (AFU_ORTHOLOGUE AFUA_5G00430)-RELATED"/>
    <property type="match status" value="1"/>
</dbReference>
<proteinExistence type="predicted"/>
<dbReference type="InterPro" id="IPR011701">
    <property type="entry name" value="MFS"/>
</dbReference>
<keyword evidence="3 6" id="KW-1133">Transmembrane helix</keyword>
<dbReference type="SUPFAM" id="SSF103473">
    <property type="entry name" value="MFS general substrate transporter"/>
    <property type="match status" value="1"/>
</dbReference>
<dbReference type="eggNOG" id="KOG0255">
    <property type="taxonomic scope" value="Eukaryota"/>
</dbReference>
<accession>A0A014N2L6</accession>
<keyword evidence="4 6" id="KW-0472">Membrane</keyword>
<feature type="transmembrane region" description="Helical" evidence="6">
    <location>
        <begin position="134"/>
        <end position="152"/>
    </location>
</feature>
<feature type="transmembrane region" description="Helical" evidence="6">
    <location>
        <begin position="67"/>
        <end position="90"/>
    </location>
</feature>
<evidence type="ECO:0000259" key="7">
    <source>
        <dbReference type="PROSITE" id="PS50850"/>
    </source>
</evidence>
<dbReference type="Gene3D" id="1.20.1250.20">
    <property type="entry name" value="MFS general substrate transporter like domains"/>
    <property type="match status" value="1"/>
</dbReference>
<feature type="domain" description="Major facilitator superfamily (MFS) profile" evidence="7">
    <location>
        <begin position="63"/>
        <end position="512"/>
    </location>
</feature>
<reference evidence="8 9" key="1">
    <citation type="submission" date="2014-02" db="EMBL/GenBank/DDBJ databases">
        <title>The genome sequence of the entomopathogenic fungus Metarhizium robertsii ARSEF 2575.</title>
        <authorList>
            <person name="Giuliano Garisto Donzelli B."/>
            <person name="Roe B.A."/>
            <person name="Macmil S.L."/>
            <person name="Krasnoff S.B."/>
            <person name="Gibson D.M."/>
        </authorList>
    </citation>
    <scope>NUCLEOTIDE SEQUENCE [LARGE SCALE GENOMIC DNA]</scope>
    <source>
        <strain evidence="8 9">ARSEF 2575</strain>
    </source>
</reference>
<dbReference type="EMBL" id="JELW01000016">
    <property type="protein sequence ID" value="EXU99895.1"/>
    <property type="molecule type" value="Genomic_DNA"/>
</dbReference>
<protein>
    <submittedName>
        <fullName evidence="8">MFS transporter</fullName>
    </submittedName>
</protein>
<keyword evidence="2 6" id="KW-0812">Transmembrane</keyword>
<feature type="transmembrane region" description="Helical" evidence="6">
    <location>
        <begin position="225"/>
        <end position="243"/>
    </location>
</feature>
<evidence type="ECO:0000256" key="6">
    <source>
        <dbReference type="SAM" id="Phobius"/>
    </source>
</evidence>
<comment type="caution">
    <text evidence="8">The sequence shown here is derived from an EMBL/GenBank/DDBJ whole genome shotgun (WGS) entry which is preliminary data.</text>
</comment>
<feature type="transmembrane region" description="Helical" evidence="6">
    <location>
        <begin position="395"/>
        <end position="416"/>
    </location>
</feature>
<dbReference type="OrthoDB" id="5215911at2759"/>
<feature type="transmembrane region" description="Helical" evidence="6">
    <location>
        <begin position="422"/>
        <end position="447"/>
    </location>
</feature>
<sequence>MTMGSRSDFPPGTVELLSRKSFASRVVVATRSYGATGQKSGKEKITRRPTPSDDPNDPLRWPMWRKLFNFGLLTAMTMAIFTGLAIQSLFFKPLRKELHVTTGQLLTAKAILLSGEAVTCIIFIPLAKKYGRRSLYIVSTAVFTAAVWWTAYMQTATELYLTNLLKGLAGAINETAVQMSIRDMFFVHQRGTANGFYFAALKFGFTLSPMAAGAQATAFGWRSCYMTLAVFMTVLTVVFAVGYEETKFVRPATDDKGSAEDEDAVDCALEKDPDEKRTPQVPFPHYLRLQLLTPTGESLWKTLYQPLFTMAIPQVMFVAVLYGVDLCTITVSGSMKSIIFVEPPYNFTPRELGLMHLGPFIGSILGTLYGGFLIDAAIVWLARRNGGIFEPEMRLYFLPIPALAMAAGMATFGVAADRGMHWIYPIIGTTLSSFGFGGVADIVFTLIIDSYPDIVSQTFVVITFFRNAIGVIGAFAVEPWRQAMTVSGMFVLIAGVIILVHLVAVPMAIWGKRARAANAERYYRLSQATW</sequence>
<feature type="region of interest" description="Disordered" evidence="5">
    <location>
        <begin position="33"/>
        <end position="57"/>
    </location>
</feature>